<dbReference type="Proteomes" id="UP000078551">
    <property type="component" value="Plasmid pRphaN771c"/>
</dbReference>
<keyword evidence="3" id="KW-0813">Transport</keyword>
<reference evidence="6 8" key="1">
    <citation type="submission" date="2015-11" db="EMBL/GenBank/DDBJ databases">
        <title>The limits of bacterial species coexistence and the symbiotic plasmid transference in sympatric Rhizobium populations.</title>
        <authorList>
            <person name="Perez-Carrascal O.M."/>
            <person name="VanInsberghe D."/>
            <person name="Juarez S."/>
            <person name="Polz M.F."/>
            <person name="Vinuesa P."/>
            <person name="Gonzalez V."/>
        </authorList>
    </citation>
    <scope>NUCLEOTIDE SEQUENCE [LARGE SCALE GENOMIC DNA]</scope>
    <source>
        <strain evidence="6 8">N771</strain>
        <plasmid evidence="6 8">pRphaN771c</plasmid>
    </source>
</reference>
<dbReference type="GO" id="GO:0006865">
    <property type="term" value="P:amino acid transport"/>
    <property type="evidence" value="ECO:0007669"/>
    <property type="project" value="UniProtKB-KW"/>
</dbReference>
<dbReference type="EMBL" id="CP064934">
    <property type="protein sequence ID" value="QPK12149.1"/>
    <property type="molecule type" value="Genomic_DNA"/>
</dbReference>
<gene>
    <name evidence="6" type="ORF">AMC81_PC00212</name>
    <name evidence="7" type="ORF">HER27_026060</name>
</gene>
<name>A0A192TJE3_9HYPH</name>
<dbReference type="PANTHER" id="PTHR30483:SF6">
    <property type="entry name" value="PERIPLASMIC BINDING PROTEIN OF ABC TRANSPORTER FOR NATURAL AMINO ACIDS"/>
    <property type="match status" value="1"/>
</dbReference>
<geneLocation type="plasmid" evidence="6 8">
    <name>pRphaN771c</name>
</geneLocation>
<accession>A0A192TJE3</accession>
<dbReference type="CDD" id="cd06327">
    <property type="entry name" value="PBP1_SBP-like"/>
    <property type="match status" value="1"/>
</dbReference>
<dbReference type="RefSeq" id="WP_064826213.1">
    <property type="nucleotide sequence ID" value="NZ_CP013525.1"/>
</dbReference>
<feature type="chain" id="PRO_5044554283" evidence="4">
    <location>
        <begin position="22"/>
        <end position="401"/>
    </location>
</feature>
<geneLocation type="plasmid" evidence="7 9">
    <name>pBS3c</name>
</geneLocation>
<feature type="domain" description="Leucine-binding protein" evidence="5">
    <location>
        <begin position="28"/>
        <end position="365"/>
    </location>
</feature>
<evidence type="ECO:0000256" key="2">
    <source>
        <dbReference type="ARBA" id="ARBA00022729"/>
    </source>
</evidence>
<comment type="similarity">
    <text evidence="1">Belongs to the leucine-binding protein family.</text>
</comment>
<dbReference type="InterPro" id="IPR028081">
    <property type="entry name" value="Leu-bd"/>
</dbReference>
<evidence type="ECO:0000313" key="9">
    <source>
        <dbReference type="Proteomes" id="UP000540266"/>
    </source>
</evidence>
<dbReference type="Gene3D" id="3.40.50.2300">
    <property type="match status" value="2"/>
</dbReference>
<evidence type="ECO:0000256" key="1">
    <source>
        <dbReference type="ARBA" id="ARBA00010062"/>
    </source>
</evidence>
<evidence type="ECO:0000313" key="7">
    <source>
        <dbReference type="EMBL" id="QPK12149.1"/>
    </source>
</evidence>
<organism evidence="7 9">
    <name type="scientific">Rhizobium phaseoli</name>
    <dbReference type="NCBI Taxonomy" id="396"/>
    <lineage>
        <taxon>Bacteria</taxon>
        <taxon>Pseudomonadati</taxon>
        <taxon>Pseudomonadota</taxon>
        <taxon>Alphaproteobacteria</taxon>
        <taxon>Hyphomicrobiales</taxon>
        <taxon>Rhizobiaceae</taxon>
        <taxon>Rhizobium/Agrobacterium group</taxon>
        <taxon>Rhizobium</taxon>
    </lineage>
</organism>
<dbReference type="PANTHER" id="PTHR30483">
    <property type="entry name" value="LEUCINE-SPECIFIC-BINDING PROTEIN"/>
    <property type="match status" value="1"/>
</dbReference>
<evidence type="ECO:0000313" key="6">
    <source>
        <dbReference type="EMBL" id="ANL87687.1"/>
    </source>
</evidence>
<proteinExistence type="inferred from homology"/>
<feature type="signal peptide" evidence="4">
    <location>
        <begin position="1"/>
        <end position="21"/>
    </location>
</feature>
<dbReference type="AlphaFoldDB" id="A0A192TJE3"/>
<evidence type="ECO:0000256" key="3">
    <source>
        <dbReference type="ARBA" id="ARBA00022970"/>
    </source>
</evidence>
<dbReference type="Pfam" id="PF13458">
    <property type="entry name" value="Peripla_BP_6"/>
    <property type="match status" value="1"/>
</dbReference>
<keyword evidence="2 4" id="KW-0732">Signal</keyword>
<keyword evidence="7" id="KW-0614">Plasmid</keyword>
<keyword evidence="8" id="KW-1185">Reference proteome</keyword>
<dbReference type="SUPFAM" id="SSF53822">
    <property type="entry name" value="Periplasmic binding protein-like I"/>
    <property type="match status" value="1"/>
</dbReference>
<dbReference type="EMBL" id="CP013571">
    <property type="protein sequence ID" value="ANL87687.1"/>
    <property type="molecule type" value="Genomic_DNA"/>
</dbReference>
<dbReference type="Proteomes" id="UP000540266">
    <property type="component" value="Plasmid pBS3c"/>
</dbReference>
<sequence length="401" mass="42641">MRKNLIASVAFLLASSTTVLAQSATDGKVKIGILNDQSGVYADFGGKSSVEAAKMAVEDFGGKVLGVPVEIVDADHQNKPDIASNIARQWYDTEQVDAIMELTTSSVALAVQAIAKEKKKIDIVTGAATTDLTGKACSPYGFHWAYDTHALAVGTGGALVKQGGDSWFFLTADYAFGYSLEQQTTDYVKASGGTVVGAVRHPLSTQDFSSFLLQAQSSGAKVIGLANAGLDTSNAIKQAAEFGITQGGQHLAALLFTLAEVHGLGLEAAQGLTLTEGFYWNRDDESRAFAKKFFARTGKMPNMIHTGTYSAVTQYLKAVQKAGTDETEAVAKTLHEMPVDDVFGRGGTVGANGRMIHDMYLLQVKKPADSKEPWDYFNVLATIPGKEAYIDPAKSGCDLVK</sequence>
<reference evidence="7 9" key="2">
    <citation type="submission" date="2020-11" db="EMBL/GenBank/DDBJ databases">
        <title>Indigenous Rhizobia Nodulating Common beans in Western Kenya.</title>
        <authorList>
            <person name="Wekesa C.S."/>
            <person name="Oelmueller R."/>
            <person name="Furch A.C."/>
        </authorList>
    </citation>
    <scope>NUCLEOTIDE SEQUENCE [LARGE SCALE GENOMIC DNA]</scope>
    <source>
        <strain evidence="9">BS3</strain>
        <strain evidence="7">S3</strain>
        <plasmid evidence="7 9">pBS3c</plasmid>
    </source>
</reference>
<evidence type="ECO:0000313" key="8">
    <source>
        <dbReference type="Proteomes" id="UP000078551"/>
    </source>
</evidence>
<evidence type="ECO:0000259" key="5">
    <source>
        <dbReference type="Pfam" id="PF13458"/>
    </source>
</evidence>
<protein>
    <submittedName>
        <fullName evidence="6 7">ABC transporter substrate-binding protein</fullName>
    </submittedName>
</protein>
<dbReference type="InterPro" id="IPR028082">
    <property type="entry name" value="Peripla_BP_I"/>
</dbReference>
<evidence type="ECO:0000256" key="4">
    <source>
        <dbReference type="SAM" id="SignalP"/>
    </source>
</evidence>
<dbReference type="InterPro" id="IPR051010">
    <property type="entry name" value="BCAA_transport"/>
</dbReference>
<dbReference type="GeneID" id="45960176"/>
<keyword evidence="3" id="KW-0029">Amino-acid transport</keyword>